<name>A0A3G6TCP0_9FLAO</name>
<evidence type="ECO:0000313" key="2">
    <source>
        <dbReference type="Proteomes" id="UP000271193"/>
    </source>
</evidence>
<dbReference type="KEGG" id="cben:EG339_21780"/>
<protein>
    <recommendedName>
        <fullName evidence="3">RHS repeat protein</fullName>
    </recommendedName>
</protein>
<accession>A0A3G6TCP0</accession>
<dbReference type="AlphaFoldDB" id="A0A3G6TCP0"/>
<dbReference type="GeneID" id="99067433"/>
<organism evidence="1 2">
    <name type="scientific">Chryseobacterium bernardetii</name>
    <dbReference type="NCBI Taxonomy" id="1241978"/>
    <lineage>
        <taxon>Bacteria</taxon>
        <taxon>Pseudomonadati</taxon>
        <taxon>Bacteroidota</taxon>
        <taxon>Flavobacteriia</taxon>
        <taxon>Flavobacteriales</taxon>
        <taxon>Weeksellaceae</taxon>
        <taxon>Chryseobacterium group</taxon>
        <taxon>Chryseobacterium</taxon>
    </lineage>
</organism>
<dbReference type="Proteomes" id="UP000271193">
    <property type="component" value="Chromosome"/>
</dbReference>
<evidence type="ECO:0000313" key="1">
    <source>
        <dbReference type="EMBL" id="AZB27028.1"/>
    </source>
</evidence>
<gene>
    <name evidence="1" type="ORF">EG339_21780</name>
</gene>
<proteinExistence type="predicted"/>
<dbReference type="RefSeq" id="WP_123872008.1">
    <property type="nucleotide sequence ID" value="NZ_CP033932.1"/>
</dbReference>
<evidence type="ECO:0008006" key="3">
    <source>
        <dbReference type="Google" id="ProtNLM"/>
    </source>
</evidence>
<dbReference type="EMBL" id="CP033932">
    <property type="protein sequence ID" value="AZB27028.1"/>
    <property type="molecule type" value="Genomic_DNA"/>
</dbReference>
<keyword evidence="2" id="KW-1185">Reference proteome</keyword>
<reference evidence="2" key="1">
    <citation type="submission" date="2018-11" db="EMBL/GenBank/DDBJ databases">
        <title>Proposal to divide the Flavobacteriaceae and reorganize its genera based on Amino Acid Identity values calculated from whole genome sequences.</title>
        <authorList>
            <person name="Nicholson A.C."/>
            <person name="Gulvik C.A."/>
            <person name="Whitney A.M."/>
            <person name="Humrighouse B.W."/>
            <person name="Bell M."/>
            <person name="Holmes B."/>
            <person name="Steigerwalt A.G."/>
            <person name="Villarma A."/>
            <person name="Sheth M."/>
            <person name="Batra D."/>
            <person name="Pryor J."/>
            <person name="Bernardet J.-F."/>
            <person name="Hugo C."/>
            <person name="Kampfer P."/>
            <person name="Newman J."/>
            <person name="McQuiston J.R."/>
        </authorList>
    </citation>
    <scope>NUCLEOTIDE SEQUENCE [LARGE SCALE GENOMIC DNA]</scope>
    <source>
        <strain evidence="2">G0229</strain>
    </source>
</reference>
<sequence length="1191" mass="134705">MKNIFIIVILLFSYNIGFSQIFKNSNNIFPYTPETSSLLKYRETPVSNYTGVPNISIPIYTVKSGSIEVPINLSYHAGGILVSEMASTVGLGWSISTVDPITRKINGLVDENGVMENNSDNIEGFLNNNIDYQQNLLNLIRYPQNNQPLSDLMPDQFNLSLNGFSGSFFYNPKNKKIVTFPISDLKVDYNKSGSQIKKIDTINITATNGIKYTFGGDGTETFYNTATPSSNFYGANAWKIKRIKGIDNSIINFSYLSHNIIKRAIAPQTRLFPYTLHVSALGCSPSSNTGINPVETDTQFSSMESLLERIETSDATINFIYSNRLDFNDLKKLDKIIVKNKSDQIISEKRFNYGYFETIPEASGVSDPTEDVTKRLKLLSYQECDRDGKCITTSFEYYEENKMTQRNSYSSDHWGYYNGKLNNYGYPNVPIKYYKIMGNSVVTVDGFTKDLQSDLIRIANKDVDPLYTQTFSLKSITYPEGGKNEYIYEPNTASSLLYQPSDEHYFLKTKKVLNKGELFVISGSVEGDNINYSQPPTTIENNYTKTFVREIDLSNYDKHLNLKITRTSTFKASTFSNSLDSSYLYALFSIYYFENGIKKYWISDVPLDSEVTLDFHEYNSQNVPTQKVYAEIKHIYWGGLNSTGNISNYIYFYSQVGFSWEEPDPNAIDTPIILGGGIRIKEIKQYDNDQYKYSTRYSYTKNGNPQRSSGVLFDIPMYSKNNRVGRITSGSCSGTAGGYVGVGKSVEDAIELSVNPVITGMRTQGKTIGYTNVEVVKTDANNNPKGREIFQYYTETPLQTGDNFLATNESTSAKYEFMESRDWRNGQLIKYIAFKNASDTIRTIERNFYISGAPAAMANYLLDRNVKMILYNLISPIDYVPGGITFRDYGPPISFATDLYINGVYPSYIGMNSNTSPAPFPIFVRHNDAFLLKKETTTDYFTDGRKKTKTSEYFYEDGLYPTKLTSKKDSFSGEHFIINTSYKYSSEKGNQKLITANMIDIPLETEITKTIGVISKTLSKTETKYDNPSNLFPSSVVSTDLQNVVSTELSYDKYDSKGNLQQYTTKDGVSTVIIWGYNGTQPIAKIENAKLENIGQSFIDSIVNASNTDAAAERNNDETTLLNAFKTFKDNLSDYQITTYTYDPLIGVRSITPPSGIREVYLYDDAGRLKEIREQNNTGKLLKEFNYHYKN</sequence>